<dbReference type="Proteomes" id="UP000199296">
    <property type="component" value="Unassembled WGS sequence"/>
</dbReference>
<feature type="signal peptide" evidence="1">
    <location>
        <begin position="1"/>
        <end position="27"/>
    </location>
</feature>
<proteinExistence type="predicted"/>
<feature type="chain" id="PRO_5011438031" description="DUF4382 domain-containing protein" evidence="1">
    <location>
        <begin position="28"/>
        <end position="504"/>
    </location>
</feature>
<dbReference type="RefSeq" id="WP_093366745.1">
    <property type="nucleotide sequence ID" value="NZ_FNCW01000004.1"/>
</dbReference>
<gene>
    <name evidence="2" type="ORF">SAMN04488027_104236</name>
</gene>
<sequence>MKNLFRTFNLFMACTAMMFMYSCQDEAAVPEEASGVEFIFSGDRVSTAKTGAKGLEKNGESCDLAFASYAVVEMAGNSYTIDLNTWGDDFKTDLIELPPGNYEVTSCQLYDADDNPLYATPMVGSEFEQFVNQPLPFSVTVENYRKIEYDIEVLCVEEFTPPQFGFVFWNIDLKETKNLCIFTNFCKPDEGHEVATLEAFVYPNENETSEADLIWSSSADGDYGSEVESNELLCLKLPYDPSISTAEQSVFIKLYVNDVLFEGTISLDRVDMINDEKGYLHLNENCDGDFDVFSNTYNVAWEDLNDDGGANDCDYNDFIVRTTSSTDIATGNLNFTFEPVARGGGYSHAFKMWLPGTGYVISGDATDIQEVSGNTMVEIYPSTNQAFNPNGNFVNSVCGGVVGSGIMKTITIESAPSDFVFYLLNPFDANLEINGGPNYNLTVGNLFPTSTFTKDGQQYPNGLITDQDWKWVQEGTDIRTVYGNNFQTNFVPTSNLQDLYENCP</sequence>
<dbReference type="AlphaFoldDB" id="A0A1G7VX93"/>
<evidence type="ECO:0000313" key="3">
    <source>
        <dbReference type="Proteomes" id="UP000199296"/>
    </source>
</evidence>
<accession>A0A1G7VX93</accession>
<dbReference type="EMBL" id="FNCW01000004">
    <property type="protein sequence ID" value="SDG64426.1"/>
    <property type="molecule type" value="Genomic_DNA"/>
</dbReference>
<reference evidence="2 3" key="1">
    <citation type="submission" date="2016-10" db="EMBL/GenBank/DDBJ databases">
        <authorList>
            <person name="de Groot N.N."/>
        </authorList>
    </citation>
    <scope>NUCLEOTIDE SEQUENCE [LARGE SCALE GENOMIC DNA]</scope>
    <source>
        <strain evidence="2 3">DSM 19803</strain>
    </source>
</reference>
<name>A0A1G7VX93_9FLAO</name>
<evidence type="ECO:0000313" key="2">
    <source>
        <dbReference type="EMBL" id="SDG64426.1"/>
    </source>
</evidence>
<organism evidence="2 3">
    <name type="scientific">Psychroflexus sediminis</name>
    <dbReference type="NCBI Taxonomy" id="470826"/>
    <lineage>
        <taxon>Bacteria</taxon>
        <taxon>Pseudomonadati</taxon>
        <taxon>Bacteroidota</taxon>
        <taxon>Flavobacteriia</taxon>
        <taxon>Flavobacteriales</taxon>
        <taxon>Flavobacteriaceae</taxon>
        <taxon>Psychroflexus</taxon>
    </lineage>
</organism>
<dbReference type="STRING" id="470826.SAMN04488027_104236"/>
<protein>
    <recommendedName>
        <fullName evidence="4">DUF4382 domain-containing protein</fullName>
    </recommendedName>
</protein>
<keyword evidence="3" id="KW-1185">Reference proteome</keyword>
<dbReference type="PROSITE" id="PS51257">
    <property type="entry name" value="PROKAR_LIPOPROTEIN"/>
    <property type="match status" value="1"/>
</dbReference>
<evidence type="ECO:0000256" key="1">
    <source>
        <dbReference type="SAM" id="SignalP"/>
    </source>
</evidence>
<keyword evidence="1" id="KW-0732">Signal</keyword>
<evidence type="ECO:0008006" key="4">
    <source>
        <dbReference type="Google" id="ProtNLM"/>
    </source>
</evidence>
<dbReference type="OrthoDB" id="972683at2"/>